<dbReference type="Proteomes" id="UP001175226">
    <property type="component" value="Unassembled WGS sequence"/>
</dbReference>
<evidence type="ECO:0000256" key="1">
    <source>
        <dbReference type="SAM" id="MobiDB-lite"/>
    </source>
</evidence>
<name>A0AA39MUP0_9AGAR</name>
<protein>
    <submittedName>
        <fullName evidence="2">Uncharacterized protein</fullName>
    </submittedName>
</protein>
<evidence type="ECO:0000313" key="2">
    <source>
        <dbReference type="EMBL" id="KAK0447287.1"/>
    </source>
</evidence>
<evidence type="ECO:0000313" key="3">
    <source>
        <dbReference type="Proteomes" id="UP001175226"/>
    </source>
</evidence>
<proteinExistence type="predicted"/>
<dbReference type="AlphaFoldDB" id="A0AA39MUP0"/>
<accession>A0AA39MUP0</accession>
<feature type="compositionally biased region" description="Basic and acidic residues" evidence="1">
    <location>
        <begin position="160"/>
        <end position="171"/>
    </location>
</feature>
<keyword evidence="3" id="KW-1185">Reference proteome</keyword>
<feature type="region of interest" description="Disordered" evidence="1">
    <location>
        <begin position="145"/>
        <end position="172"/>
    </location>
</feature>
<sequence length="233" mass="26108">MPVFSEIFTQIMGISNAWSNATSLELITFILHSPYFRLGHVPSVLDDISSMCFQELVVWNNCGPYEELECCPDWERISRSFEERKFKGTTTTFWNVMRNTEVLYCLVEQGRAKAEASGVVHLDNCVTYNASELRVFYGNFGFDEDEGSGRPESNVNDESVVSKDKKEKSPVDEWSIGEGKEAFMVVSTAPRVGGHGHMDSASSKGRYDTSICSEVRGESWSSSTKVDVGLRMC</sequence>
<comment type="caution">
    <text evidence="2">The sequence shown here is derived from an EMBL/GenBank/DDBJ whole genome shotgun (WGS) entry which is preliminary data.</text>
</comment>
<gene>
    <name evidence="2" type="ORF">EV421DRAFT_1733835</name>
</gene>
<organism evidence="2 3">
    <name type="scientific">Armillaria borealis</name>
    <dbReference type="NCBI Taxonomy" id="47425"/>
    <lineage>
        <taxon>Eukaryota</taxon>
        <taxon>Fungi</taxon>
        <taxon>Dikarya</taxon>
        <taxon>Basidiomycota</taxon>
        <taxon>Agaricomycotina</taxon>
        <taxon>Agaricomycetes</taxon>
        <taxon>Agaricomycetidae</taxon>
        <taxon>Agaricales</taxon>
        <taxon>Marasmiineae</taxon>
        <taxon>Physalacriaceae</taxon>
        <taxon>Armillaria</taxon>
    </lineage>
</organism>
<dbReference type="EMBL" id="JAUEPT010000012">
    <property type="protein sequence ID" value="KAK0447287.1"/>
    <property type="molecule type" value="Genomic_DNA"/>
</dbReference>
<reference evidence="2" key="1">
    <citation type="submission" date="2023-06" db="EMBL/GenBank/DDBJ databases">
        <authorList>
            <consortium name="Lawrence Berkeley National Laboratory"/>
            <person name="Ahrendt S."/>
            <person name="Sahu N."/>
            <person name="Indic B."/>
            <person name="Wong-Bajracharya J."/>
            <person name="Merenyi Z."/>
            <person name="Ke H.-M."/>
            <person name="Monk M."/>
            <person name="Kocsube S."/>
            <person name="Drula E."/>
            <person name="Lipzen A."/>
            <person name="Balint B."/>
            <person name="Henrissat B."/>
            <person name="Andreopoulos B."/>
            <person name="Martin F.M."/>
            <person name="Harder C.B."/>
            <person name="Rigling D."/>
            <person name="Ford K.L."/>
            <person name="Foster G.D."/>
            <person name="Pangilinan J."/>
            <person name="Papanicolaou A."/>
            <person name="Barry K."/>
            <person name="LaButti K."/>
            <person name="Viragh M."/>
            <person name="Koriabine M."/>
            <person name="Yan M."/>
            <person name="Riley R."/>
            <person name="Champramary S."/>
            <person name="Plett K.L."/>
            <person name="Tsai I.J."/>
            <person name="Slot J."/>
            <person name="Sipos G."/>
            <person name="Plett J."/>
            <person name="Nagy L.G."/>
            <person name="Grigoriev I.V."/>
        </authorList>
    </citation>
    <scope>NUCLEOTIDE SEQUENCE</scope>
    <source>
        <strain evidence="2">FPL87.14</strain>
    </source>
</reference>